<keyword evidence="10 14" id="KW-0406">Ion transport</keyword>
<name>A0A6S6RSR9_9BACT</name>
<evidence type="ECO:0000256" key="4">
    <source>
        <dbReference type="ARBA" id="ARBA00022519"/>
    </source>
</evidence>
<dbReference type="AlphaFoldDB" id="A0A6S6RSR9"/>
<dbReference type="Pfam" id="PF02508">
    <property type="entry name" value="Rnf-Nqr"/>
    <property type="match status" value="1"/>
</dbReference>
<keyword evidence="3 14" id="KW-1003">Cell membrane</keyword>
<dbReference type="PANTHER" id="PTHR30586:SF1">
    <property type="entry name" value="NA(+)-TRANSLOCATING NADH-QUINONE REDUCTASE SUBUNIT D"/>
    <property type="match status" value="1"/>
</dbReference>
<dbReference type="GO" id="GO:0006814">
    <property type="term" value="P:sodium ion transport"/>
    <property type="evidence" value="ECO:0007669"/>
    <property type="project" value="UniProtKB-UniRule"/>
</dbReference>
<evidence type="ECO:0000256" key="11">
    <source>
        <dbReference type="ARBA" id="ARBA00023075"/>
    </source>
</evidence>
<dbReference type="EMBL" id="CACVAQ010000025">
    <property type="protein sequence ID" value="CAA6799255.1"/>
    <property type="molecule type" value="Genomic_DNA"/>
</dbReference>
<dbReference type="HAMAP" id="MF_00428">
    <property type="entry name" value="NqrD"/>
    <property type="match status" value="1"/>
</dbReference>
<keyword evidence="15" id="KW-0560">Oxidoreductase</keyword>
<accession>A0A6S6RSR9</accession>
<comment type="subunit">
    <text evidence="14">Composed of six subunits; NqrA, NqrB, NqrC, NqrD, NqrE and NqrF.</text>
</comment>
<comment type="subcellular location">
    <subcellularLocation>
        <location evidence="14">Cell membrane</location>
        <topology evidence="14">Multi-pass membrane protein</topology>
    </subcellularLocation>
    <subcellularLocation>
        <location evidence="1">Endomembrane system</location>
        <topology evidence="1">Multi-pass membrane protein</topology>
    </subcellularLocation>
</comment>
<keyword evidence="6 14" id="KW-1278">Translocase</keyword>
<evidence type="ECO:0000256" key="14">
    <source>
        <dbReference type="HAMAP-Rule" id="MF_00428"/>
    </source>
</evidence>
<evidence type="ECO:0000256" key="10">
    <source>
        <dbReference type="ARBA" id="ARBA00023065"/>
    </source>
</evidence>
<feature type="transmembrane region" description="Helical" evidence="14">
    <location>
        <begin position="54"/>
        <end position="74"/>
    </location>
</feature>
<dbReference type="GO" id="GO:0016655">
    <property type="term" value="F:oxidoreductase activity, acting on NAD(P)H, quinone or similar compound as acceptor"/>
    <property type="evidence" value="ECO:0007669"/>
    <property type="project" value="UniProtKB-UniRule"/>
</dbReference>
<keyword evidence="2 14" id="KW-0813">Transport</keyword>
<sequence length="217" mass="23213">MADTIVDSKKQGGLLGKEDMKLLKDPLHSNNPLTIQVLGICSALAVTGSVSKSLVMAVALIFVCAASSLIISLLRNSIPSSIRMIVQLLVIAGLVQIVEIVLGAYAYTAYVELSVFIGLIITNCIVMGRLEAFAMGNNPKQAFLDGIGNGLGYGWILVAMAVVRELFGKGTFMGWVILPPDIYTANNLMVLPASSLFVIGIFIWIQRAVDPELVDKS</sequence>
<evidence type="ECO:0000256" key="2">
    <source>
        <dbReference type="ARBA" id="ARBA00022448"/>
    </source>
</evidence>
<keyword evidence="13 14" id="KW-0739">Sodium transport</keyword>
<dbReference type="NCBIfam" id="TIGR01939">
    <property type="entry name" value="nqrD"/>
    <property type="match status" value="1"/>
</dbReference>
<gene>
    <name evidence="14" type="primary">nqrD</name>
    <name evidence="15" type="ORF">HELGO_WM29039</name>
</gene>
<evidence type="ECO:0000256" key="1">
    <source>
        <dbReference type="ARBA" id="ARBA00004127"/>
    </source>
</evidence>
<evidence type="ECO:0000256" key="8">
    <source>
        <dbReference type="ARBA" id="ARBA00023027"/>
    </source>
</evidence>
<comment type="similarity">
    <text evidence="14">Belongs to the NqrDE/RnfAE family.</text>
</comment>
<dbReference type="PANTHER" id="PTHR30586">
    <property type="entry name" value="ELECTRON TRANSPORT COMPLEX PROTEIN RNFE"/>
    <property type="match status" value="1"/>
</dbReference>
<dbReference type="NCBIfam" id="NF006777">
    <property type="entry name" value="PRK09292.1"/>
    <property type="match status" value="1"/>
</dbReference>
<evidence type="ECO:0000256" key="12">
    <source>
        <dbReference type="ARBA" id="ARBA00023136"/>
    </source>
</evidence>
<feature type="transmembrane region" description="Helical" evidence="14">
    <location>
        <begin position="183"/>
        <end position="205"/>
    </location>
</feature>
<keyword evidence="7 14" id="KW-1133">Transmembrane helix</keyword>
<keyword evidence="12 14" id="KW-0472">Membrane</keyword>
<dbReference type="InterPro" id="IPR011292">
    <property type="entry name" value="NqrD"/>
</dbReference>
<evidence type="ECO:0000313" key="15">
    <source>
        <dbReference type="EMBL" id="CAA6799255.1"/>
    </source>
</evidence>
<dbReference type="GO" id="GO:0005886">
    <property type="term" value="C:plasma membrane"/>
    <property type="evidence" value="ECO:0007669"/>
    <property type="project" value="UniProtKB-SubCell"/>
</dbReference>
<evidence type="ECO:0000256" key="5">
    <source>
        <dbReference type="ARBA" id="ARBA00022692"/>
    </source>
</evidence>
<keyword evidence="8 14" id="KW-0520">NAD</keyword>
<proteinExistence type="inferred from homology"/>
<evidence type="ECO:0000256" key="6">
    <source>
        <dbReference type="ARBA" id="ARBA00022967"/>
    </source>
</evidence>
<dbReference type="PIRSF" id="PIRSF006102">
    <property type="entry name" value="NQR_DE"/>
    <property type="match status" value="1"/>
</dbReference>
<dbReference type="EC" id="7.2.1.1" evidence="14"/>
<evidence type="ECO:0000256" key="7">
    <source>
        <dbReference type="ARBA" id="ARBA00022989"/>
    </source>
</evidence>
<reference evidence="15" key="1">
    <citation type="submission" date="2020-01" db="EMBL/GenBank/DDBJ databases">
        <authorList>
            <person name="Meier V. D."/>
            <person name="Meier V D."/>
        </authorList>
    </citation>
    <scope>NUCLEOTIDE SEQUENCE</scope>
    <source>
        <strain evidence="15">HLG_WM_MAG_10</strain>
    </source>
</reference>
<keyword evidence="9 14" id="KW-0915">Sodium</keyword>
<feature type="transmembrane region" description="Helical" evidence="14">
    <location>
        <begin position="113"/>
        <end position="130"/>
    </location>
</feature>
<dbReference type="GO" id="GO:0012505">
    <property type="term" value="C:endomembrane system"/>
    <property type="evidence" value="ECO:0007669"/>
    <property type="project" value="UniProtKB-SubCell"/>
</dbReference>
<evidence type="ECO:0000256" key="9">
    <source>
        <dbReference type="ARBA" id="ARBA00023053"/>
    </source>
</evidence>
<keyword evidence="4" id="KW-0997">Cell inner membrane</keyword>
<keyword evidence="11 14" id="KW-0830">Ubiquinone</keyword>
<organism evidence="15">
    <name type="scientific">uncultured Aureispira sp</name>
    <dbReference type="NCBI Taxonomy" id="1331704"/>
    <lineage>
        <taxon>Bacteria</taxon>
        <taxon>Pseudomonadati</taxon>
        <taxon>Bacteroidota</taxon>
        <taxon>Saprospiria</taxon>
        <taxon>Saprospirales</taxon>
        <taxon>Saprospiraceae</taxon>
        <taxon>Aureispira</taxon>
        <taxon>environmental samples</taxon>
    </lineage>
</organism>
<feature type="transmembrane region" description="Helical" evidence="14">
    <location>
        <begin position="86"/>
        <end position="107"/>
    </location>
</feature>
<evidence type="ECO:0000256" key="13">
    <source>
        <dbReference type="ARBA" id="ARBA00023201"/>
    </source>
</evidence>
<protein>
    <recommendedName>
        <fullName evidence="14">Na(+)-translocating NADH-quinone reductase subunit D</fullName>
        <shortName evidence="14">Na(+)-NQR subunit D</shortName>
        <shortName evidence="14">Na(+)-translocating NQR subunit D</shortName>
        <ecNumber evidence="14">7.2.1.1</ecNumber>
    </recommendedName>
    <alternativeName>
        <fullName evidence="14">NQR complex subunit D</fullName>
    </alternativeName>
    <alternativeName>
        <fullName evidence="14">NQR-1 subunit D</fullName>
    </alternativeName>
</protein>
<dbReference type="InterPro" id="IPR003667">
    <property type="entry name" value="NqrDE/RnfAE"/>
</dbReference>
<evidence type="ECO:0000256" key="3">
    <source>
        <dbReference type="ARBA" id="ARBA00022475"/>
    </source>
</evidence>
<comment type="catalytic activity">
    <reaction evidence="14">
        <text>a ubiquinone + n Na(+)(in) + NADH + H(+) = a ubiquinol + n Na(+)(out) + NAD(+)</text>
        <dbReference type="Rhea" id="RHEA:47748"/>
        <dbReference type="Rhea" id="RHEA-COMP:9565"/>
        <dbReference type="Rhea" id="RHEA-COMP:9566"/>
        <dbReference type="ChEBI" id="CHEBI:15378"/>
        <dbReference type="ChEBI" id="CHEBI:16389"/>
        <dbReference type="ChEBI" id="CHEBI:17976"/>
        <dbReference type="ChEBI" id="CHEBI:29101"/>
        <dbReference type="ChEBI" id="CHEBI:57540"/>
        <dbReference type="ChEBI" id="CHEBI:57945"/>
        <dbReference type="EC" id="7.2.1.1"/>
    </reaction>
</comment>
<comment type="function">
    <text evidence="14">NQR complex catalyzes the reduction of ubiquinone-1 to ubiquinol by two successive reactions, coupled with the transport of Na(+) ions from the cytoplasm to the periplasm. NqrA to NqrE are probably involved in the second step, the conversion of ubisemiquinone to ubiquinol.</text>
</comment>
<feature type="transmembrane region" description="Helical" evidence="14">
    <location>
        <begin position="142"/>
        <end position="163"/>
    </location>
</feature>
<keyword evidence="5 14" id="KW-0812">Transmembrane</keyword>